<feature type="domain" description="Fibronectin type-III" evidence="2">
    <location>
        <begin position="4"/>
        <end position="111"/>
    </location>
</feature>
<dbReference type="SUPFAM" id="SSF49265">
    <property type="entry name" value="Fibronectin type III"/>
    <property type="match status" value="1"/>
</dbReference>
<dbReference type="PROSITE" id="PS50853">
    <property type="entry name" value="FN3"/>
    <property type="match status" value="1"/>
</dbReference>
<dbReference type="Proteomes" id="UP000015104">
    <property type="component" value="Unassembled WGS sequence"/>
</dbReference>
<sequence>MQSVPHNISVVLTQWLPPAIRVSWSFTPGPDLIESTSHHDKSFKLSKMFRIVYFPVGSKTRYVQEVPINMRNVTIEQLVPNTEYQLLINVVSSSDLIGNSSHFIRFVSPDGEPHRFVRGGMNPLRIRLDVDPEIIVRPGEAILVSFILIFWVLVILWFIKKWGKIRTLEPTRHRTDTDISSFSQQTRFTSIGGANIPQVHTSDSRDSLELVNCTSTGNFQRPRLNSVFLVSPSRRSSLLPEEYKIPRRYKSAEDLKSLVLQITQTKGLHTTGPYVHNRAIEQLINKFLKTLNESFHYAIT</sequence>
<name>T1KC83_TETUR</name>
<evidence type="ECO:0000313" key="4">
    <source>
        <dbReference type="Proteomes" id="UP000015104"/>
    </source>
</evidence>
<organism evidence="3 4">
    <name type="scientific">Tetranychus urticae</name>
    <name type="common">Two-spotted spider mite</name>
    <dbReference type="NCBI Taxonomy" id="32264"/>
    <lineage>
        <taxon>Eukaryota</taxon>
        <taxon>Metazoa</taxon>
        <taxon>Ecdysozoa</taxon>
        <taxon>Arthropoda</taxon>
        <taxon>Chelicerata</taxon>
        <taxon>Arachnida</taxon>
        <taxon>Acari</taxon>
        <taxon>Acariformes</taxon>
        <taxon>Trombidiformes</taxon>
        <taxon>Prostigmata</taxon>
        <taxon>Eleutherengona</taxon>
        <taxon>Raphignathae</taxon>
        <taxon>Tetranychoidea</taxon>
        <taxon>Tetranychidae</taxon>
        <taxon>Tetranychus</taxon>
    </lineage>
</organism>
<evidence type="ECO:0000313" key="3">
    <source>
        <dbReference type="EnsemblMetazoa" id="tetur08g06710.1"/>
    </source>
</evidence>
<dbReference type="InterPro" id="IPR013783">
    <property type="entry name" value="Ig-like_fold"/>
</dbReference>
<evidence type="ECO:0000256" key="1">
    <source>
        <dbReference type="SAM" id="Phobius"/>
    </source>
</evidence>
<dbReference type="EMBL" id="CAEY01001958">
    <property type="status" value="NOT_ANNOTATED_CDS"/>
    <property type="molecule type" value="Genomic_DNA"/>
</dbReference>
<dbReference type="InterPro" id="IPR003961">
    <property type="entry name" value="FN3_dom"/>
</dbReference>
<dbReference type="InterPro" id="IPR032073">
    <property type="entry name" value="FNDC5_C"/>
</dbReference>
<protein>
    <recommendedName>
        <fullName evidence="2">Fibronectin type-III domain-containing protein</fullName>
    </recommendedName>
</protein>
<keyword evidence="1" id="KW-0812">Transmembrane</keyword>
<reference evidence="4" key="1">
    <citation type="submission" date="2011-08" db="EMBL/GenBank/DDBJ databases">
        <authorList>
            <person name="Rombauts S."/>
        </authorList>
    </citation>
    <scope>NUCLEOTIDE SEQUENCE</scope>
    <source>
        <strain evidence="4">London</strain>
    </source>
</reference>
<keyword evidence="1" id="KW-1133">Transmembrane helix</keyword>
<keyword evidence="1" id="KW-0472">Membrane</keyword>
<dbReference type="PANTHER" id="PTHR21104:SF1">
    <property type="entry name" value="FIBRONECTIN TYPE III DOMAIN-CONTAINING PROTEIN"/>
    <property type="match status" value="1"/>
</dbReference>
<proteinExistence type="predicted"/>
<dbReference type="EnsemblMetazoa" id="tetur08g06710.1">
    <property type="protein sequence ID" value="tetur08g06710.1"/>
    <property type="gene ID" value="tetur08g06710"/>
</dbReference>
<dbReference type="Pfam" id="PF16066">
    <property type="entry name" value="DUF4808"/>
    <property type="match status" value="1"/>
</dbReference>
<dbReference type="AlphaFoldDB" id="T1KC83"/>
<evidence type="ECO:0000259" key="2">
    <source>
        <dbReference type="PROSITE" id="PS50853"/>
    </source>
</evidence>
<dbReference type="HOGENOM" id="CLU_1498181_0_0_1"/>
<dbReference type="PANTHER" id="PTHR21104">
    <property type="entry name" value="FIBRONECTIN TYPE III DOMAIN-CONTAINING PROTEIN"/>
    <property type="match status" value="1"/>
</dbReference>
<dbReference type="Gene3D" id="2.60.40.10">
    <property type="entry name" value="Immunoglobulins"/>
    <property type="match status" value="1"/>
</dbReference>
<accession>T1KC83</accession>
<reference evidence="3" key="2">
    <citation type="submission" date="2015-06" db="UniProtKB">
        <authorList>
            <consortium name="EnsemblMetazoa"/>
        </authorList>
    </citation>
    <scope>IDENTIFICATION</scope>
</reference>
<feature type="transmembrane region" description="Helical" evidence="1">
    <location>
        <begin position="141"/>
        <end position="159"/>
    </location>
</feature>
<keyword evidence="4" id="KW-1185">Reference proteome</keyword>
<dbReference type="InterPro" id="IPR036116">
    <property type="entry name" value="FN3_sf"/>
</dbReference>